<dbReference type="InterPro" id="IPR008906">
    <property type="entry name" value="HATC_C_dom"/>
</dbReference>
<evidence type="ECO:0000259" key="1">
    <source>
        <dbReference type="Pfam" id="PF05699"/>
    </source>
</evidence>
<dbReference type="InterPro" id="IPR052717">
    <property type="entry name" value="Vacuolar_transposase_reg"/>
</dbReference>
<comment type="caution">
    <text evidence="2">The sequence shown here is derived from an EMBL/GenBank/DDBJ whole genome shotgun (WGS) entry which is preliminary data.</text>
</comment>
<dbReference type="GO" id="GO:0046983">
    <property type="term" value="F:protein dimerization activity"/>
    <property type="evidence" value="ECO:0007669"/>
    <property type="project" value="InterPro"/>
</dbReference>
<gene>
    <name evidence="2" type="ORF">PAPOLLO_LOCUS27232</name>
</gene>
<dbReference type="GO" id="GO:0005634">
    <property type="term" value="C:nucleus"/>
    <property type="evidence" value="ECO:0007669"/>
    <property type="project" value="TreeGrafter"/>
</dbReference>
<dbReference type="EMBL" id="CAJQZP010001624">
    <property type="protein sequence ID" value="CAG5057467.1"/>
    <property type="molecule type" value="Genomic_DNA"/>
</dbReference>
<feature type="domain" description="HAT C-terminal dimerisation" evidence="1">
    <location>
        <begin position="137"/>
        <end position="215"/>
    </location>
</feature>
<dbReference type="PANTHER" id="PTHR46169">
    <property type="entry name" value="DNA REPLICATION-RELATED ELEMENT FACTOR, ISOFORM A"/>
    <property type="match status" value="1"/>
</dbReference>
<dbReference type="GO" id="GO:0006357">
    <property type="term" value="P:regulation of transcription by RNA polymerase II"/>
    <property type="evidence" value="ECO:0007669"/>
    <property type="project" value="TreeGrafter"/>
</dbReference>
<dbReference type="Proteomes" id="UP000691718">
    <property type="component" value="Unassembled WGS sequence"/>
</dbReference>
<evidence type="ECO:0000313" key="3">
    <source>
        <dbReference type="Proteomes" id="UP000691718"/>
    </source>
</evidence>
<protein>
    <submittedName>
        <fullName evidence="2">(apollo) hypothetical protein</fullName>
    </submittedName>
</protein>
<accession>A0A8S3YEH6</accession>
<evidence type="ECO:0000313" key="2">
    <source>
        <dbReference type="EMBL" id="CAG5057467.1"/>
    </source>
</evidence>
<reference evidence="2" key="1">
    <citation type="submission" date="2021-04" db="EMBL/GenBank/DDBJ databases">
        <authorList>
            <person name="Tunstrom K."/>
        </authorList>
    </citation>
    <scope>NUCLEOTIDE SEQUENCE</scope>
</reference>
<proteinExistence type="predicted"/>
<organism evidence="2 3">
    <name type="scientific">Parnassius apollo</name>
    <name type="common">Apollo butterfly</name>
    <name type="synonym">Papilio apollo</name>
    <dbReference type="NCBI Taxonomy" id="110799"/>
    <lineage>
        <taxon>Eukaryota</taxon>
        <taxon>Metazoa</taxon>
        <taxon>Ecdysozoa</taxon>
        <taxon>Arthropoda</taxon>
        <taxon>Hexapoda</taxon>
        <taxon>Insecta</taxon>
        <taxon>Pterygota</taxon>
        <taxon>Neoptera</taxon>
        <taxon>Endopterygota</taxon>
        <taxon>Lepidoptera</taxon>
        <taxon>Glossata</taxon>
        <taxon>Ditrysia</taxon>
        <taxon>Papilionoidea</taxon>
        <taxon>Papilionidae</taxon>
        <taxon>Parnassiinae</taxon>
        <taxon>Parnassini</taxon>
        <taxon>Parnassius</taxon>
        <taxon>Parnassius</taxon>
    </lineage>
</organism>
<sequence>MAPKKKSLVWKLYDRIDDNTSKSGVAGEPVAREVLKLALQEITKRMGSIEHVTPLAIANILDPRFKKNHFNDAIACRNAVSKIKDLMKIHLRQIEEIESDSDKSDKSEETFSLWKDHYKLVHRNWKSNKSEDSLSDELSVYLSCPVGRLNDNPLEIWKDYKIQFPILHKIVFKYLTMVGTSVLSERQFSQAAQVMTQQRNRVKGKRLRKILICKREYIINKLIIKLF</sequence>
<dbReference type="OrthoDB" id="2438421at2759"/>
<keyword evidence="3" id="KW-1185">Reference proteome</keyword>
<name>A0A8S3YEH6_PARAO</name>
<dbReference type="AlphaFoldDB" id="A0A8S3YEH6"/>
<dbReference type="PANTHER" id="PTHR46169:SF15">
    <property type="entry name" value="INNER CENTROMERE PROTEIN A-LIKE ISOFORM X1-RELATED"/>
    <property type="match status" value="1"/>
</dbReference>
<dbReference type="Pfam" id="PF05699">
    <property type="entry name" value="Dimer_Tnp_hAT"/>
    <property type="match status" value="1"/>
</dbReference>